<sequence length="167" mass="18563">MRFGRTLIAAALLQLAGVAGASAADLRLEQYFAGHTVATGHFGAINGVSRDFKVKLTGTSSGKQFSLREDFRYADGETDRKTWRFTRTGPNTYRGTREDVVGDTEVKITGQTARFTYLVNLEPKGKPNIVRFHDSMVVQPDGSMINNAWVTKYGFPVARTHVVFTRR</sequence>
<keyword evidence="1" id="KW-0732">Signal</keyword>
<evidence type="ECO:0000313" key="2">
    <source>
        <dbReference type="EMBL" id="WFR96482.1"/>
    </source>
</evidence>
<dbReference type="Pfam" id="PF12915">
    <property type="entry name" value="DUF3833"/>
    <property type="match status" value="1"/>
</dbReference>
<name>A0AAF1KB94_9HYPH</name>
<protein>
    <submittedName>
        <fullName evidence="2">DUF3833 family protein</fullName>
    </submittedName>
</protein>
<feature type="chain" id="PRO_5042297546" evidence="1">
    <location>
        <begin position="24"/>
        <end position="167"/>
    </location>
</feature>
<proteinExistence type="predicted"/>
<dbReference type="AlphaFoldDB" id="A0AAF1KB94"/>
<dbReference type="InterPro" id="IPR024409">
    <property type="entry name" value="DUF3833"/>
</dbReference>
<organism evidence="2 3">
    <name type="scientific">Rhizobium tumorigenes</name>
    <dbReference type="NCBI Taxonomy" id="2041385"/>
    <lineage>
        <taxon>Bacteria</taxon>
        <taxon>Pseudomonadati</taxon>
        <taxon>Pseudomonadota</taxon>
        <taxon>Alphaproteobacteria</taxon>
        <taxon>Hyphomicrobiales</taxon>
        <taxon>Rhizobiaceae</taxon>
        <taxon>Rhizobium/Agrobacterium group</taxon>
        <taxon>Rhizobium</taxon>
    </lineage>
</organism>
<accession>A0AAF1KB94</accession>
<dbReference type="RefSeq" id="WP_111220570.1">
    <property type="nucleotide sequence ID" value="NZ_CP117255.1"/>
</dbReference>
<evidence type="ECO:0000256" key="1">
    <source>
        <dbReference type="SAM" id="SignalP"/>
    </source>
</evidence>
<dbReference type="Proteomes" id="UP000249499">
    <property type="component" value="Chromosome"/>
</dbReference>
<reference evidence="2 3" key="1">
    <citation type="journal article" date="2018" name="Sci. Rep.">
        <title>Rhizobium tumorigenes sp. nov., a novel plant tumorigenic bacterium isolated from cane gall tumors on thornless blackberry.</title>
        <authorList>
            <person name="Kuzmanovi N."/>
            <person name="Smalla K."/>
            <person name="Gronow S."/>
            <person name="PuBawska J."/>
        </authorList>
    </citation>
    <scope>NUCLEOTIDE SEQUENCE [LARGE SCALE GENOMIC DNA]</scope>
    <source>
        <strain evidence="2 3">1078</strain>
    </source>
</reference>
<evidence type="ECO:0000313" key="3">
    <source>
        <dbReference type="Proteomes" id="UP000249499"/>
    </source>
</evidence>
<keyword evidence="3" id="KW-1185">Reference proteome</keyword>
<gene>
    <name evidence="2" type="ORF">PR017_04945</name>
</gene>
<reference evidence="3" key="2">
    <citation type="journal article" date="2023" name="MicrobiologyOpen">
        <title>Genomics of the tumorigenes clade of the family Rhizobiaceae and description of Rhizobium rhododendri sp. nov.</title>
        <authorList>
            <person name="Kuzmanovic N."/>
            <person name="diCenzo G.C."/>
            <person name="Bunk B."/>
            <person name="Sproeer C."/>
            <person name="Fruehling A."/>
            <person name="Neumann-Schaal M."/>
            <person name="Overmann J."/>
            <person name="Smalla K."/>
        </authorList>
    </citation>
    <scope>NUCLEOTIDE SEQUENCE [LARGE SCALE GENOMIC DNA]</scope>
    <source>
        <strain evidence="3">1078</strain>
    </source>
</reference>
<dbReference type="EMBL" id="CP117255">
    <property type="protein sequence ID" value="WFR96482.1"/>
    <property type="molecule type" value="Genomic_DNA"/>
</dbReference>
<dbReference type="KEGG" id="rtu:PR017_04945"/>
<feature type="signal peptide" evidence="1">
    <location>
        <begin position="1"/>
        <end position="23"/>
    </location>
</feature>